<keyword evidence="2" id="KW-1185">Reference proteome</keyword>
<proteinExistence type="predicted"/>
<sequence>MSSRKKYEIYVAVHRSEPLDYQKYRHAALYFKPVGGGATMYFHVVGAALDFELQKRTSYENSATLVRLIPVGVTKNAITAEQLTSLMRNTPIKNDDYEFNCQAWVQKTLEGLAAAGHITNEEYAKGVDDMIEATMDGTDDP</sequence>
<evidence type="ECO:0000313" key="1">
    <source>
        <dbReference type="EMBL" id="CAK7232489.1"/>
    </source>
</evidence>
<dbReference type="EMBL" id="CAWUHD010000112">
    <property type="protein sequence ID" value="CAK7232489.1"/>
    <property type="molecule type" value="Genomic_DNA"/>
</dbReference>
<evidence type="ECO:0000313" key="2">
    <source>
        <dbReference type="Proteomes" id="UP001642482"/>
    </source>
</evidence>
<comment type="caution">
    <text evidence="1">The sequence shown here is derived from an EMBL/GenBank/DDBJ whole genome shotgun (WGS) entry which is preliminary data.</text>
</comment>
<name>A0ABP0CK95_9PEZI</name>
<dbReference type="Pfam" id="PF21858">
    <property type="entry name" value="DUF6914"/>
    <property type="match status" value="1"/>
</dbReference>
<dbReference type="Proteomes" id="UP001642482">
    <property type="component" value="Unassembled WGS sequence"/>
</dbReference>
<protein>
    <submittedName>
        <fullName evidence="1">Uncharacterized protein</fullName>
    </submittedName>
</protein>
<organism evidence="1 2">
    <name type="scientific">Sporothrix eucalyptigena</name>
    <dbReference type="NCBI Taxonomy" id="1812306"/>
    <lineage>
        <taxon>Eukaryota</taxon>
        <taxon>Fungi</taxon>
        <taxon>Dikarya</taxon>
        <taxon>Ascomycota</taxon>
        <taxon>Pezizomycotina</taxon>
        <taxon>Sordariomycetes</taxon>
        <taxon>Sordariomycetidae</taxon>
        <taxon>Ophiostomatales</taxon>
        <taxon>Ophiostomataceae</taxon>
        <taxon>Sporothrix</taxon>
    </lineage>
</organism>
<gene>
    <name evidence="1" type="ORF">SEUCBS140593_008278</name>
</gene>
<dbReference type="InterPro" id="IPR054208">
    <property type="entry name" value="DUF6914"/>
</dbReference>
<accession>A0ABP0CK95</accession>
<reference evidence="1 2" key="1">
    <citation type="submission" date="2024-01" db="EMBL/GenBank/DDBJ databases">
        <authorList>
            <person name="Allen C."/>
            <person name="Tagirdzhanova G."/>
        </authorList>
    </citation>
    <scope>NUCLEOTIDE SEQUENCE [LARGE SCALE GENOMIC DNA]</scope>
</reference>